<dbReference type="Pfam" id="PF09864">
    <property type="entry name" value="MliC"/>
    <property type="match status" value="1"/>
</dbReference>
<organism evidence="7 8">
    <name type="scientific">Paraherbaspirillum soli</name>
    <dbReference type="NCBI Taxonomy" id="631222"/>
    <lineage>
        <taxon>Bacteria</taxon>
        <taxon>Pseudomonadati</taxon>
        <taxon>Pseudomonadota</taxon>
        <taxon>Betaproteobacteria</taxon>
        <taxon>Burkholderiales</taxon>
        <taxon>Oxalobacteraceae</taxon>
        <taxon>Paraherbaspirillum</taxon>
    </lineage>
</organism>
<accession>A0ABW0M890</accession>
<protein>
    <submittedName>
        <fullName evidence="7">MliC family protein</fullName>
    </submittedName>
</protein>
<name>A0ABW0M890_9BURK</name>
<dbReference type="SUPFAM" id="SSF141488">
    <property type="entry name" value="YdhA-like"/>
    <property type="match status" value="1"/>
</dbReference>
<evidence type="ECO:0000259" key="6">
    <source>
        <dbReference type="Pfam" id="PF09864"/>
    </source>
</evidence>
<gene>
    <name evidence="7" type="ORF">ACFPM8_10665</name>
</gene>
<feature type="signal peptide" evidence="5">
    <location>
        <begin position="1"/>
        <end position="19"/>
    </location>
</feature>
<keyword evidence="3" id="KW-0564">Palmitate</keyword>
<keyword evidence="8" id="KW-1185">Reference proteome</keyword>
<evidence type="ECO:0000256" key="3">
    <source>
        <dbReference type="ARBA" id="ARBA00023139"/>
    </source>
</evidence>
<sequence length="129" mass="13837">MKFSSSVLAAILLPLSINAAVAQSAEAQDDAPNDSSAASYRCEGGKKMQVAYVNLKDGKSIAVLYYKGRLIPMHQGVSGSGARYVADDEQNSYRWHTKGKMGILSFKVAGASAKEKTIFRDCNQVSPSD</sequence>
<dbReference type="Gene3D" id="2.40.128.200">
    <property type="match status" value="1"/>
</dbReference>
<dbReference type="RefSeq" id="WP_378997530.1">
    <property type="nucleotide sequence ID" value="NZ_JBHSMT010000014.1"/>
</dbReference>
<keyword evidence="1 5" id="KW-0732">Signal</keyword>
<evidence type="ECO:0000256" key="2">
    <source>
        <dbReference type="ARBA" id="ARBA00023136"/>
    </source>
</evidence>
<feature type="domain" description="C-type lysozyme inhibitor" evidence="6">
    <location>
        <begin position="40"/>
        <end position="107"/>
    </location>
</feature>
<dbReference type="InterPro" id="IPR036328">
    <property type="entry name" value="MliC_sf"/>
</dbReference>
<dbReference type="Proteomes" id="UP001596045">
    <property type="component" value="Unassembled WGS sequence"/>
</dbReference>
<dbReference type="InterPro" id="IPR018660">
    <property type="entry name" value="MliC"/>
</dbReference>
<dbReference type="EMBL" id="JBHSMT010000014">
    <property type="protein sequence ID" value="MFC5474420.1"/>
    <property type="molecule type" value="Genomic_DNA"/>
</dbReference>
<proteinExistence type="predicted"/>
<evidence type="ECO:0000313" key="8">
    <source>
        <dbReference type="Proteomes" id="UP001596045"/>
    </source>
</evidence>
<reference evidence="8" key="1">
    <citation type="journal article" date="2019" name="Int. J. Syst. Evol. Microbiol.">
        <title>The Global Catalogue of Microorganisms (GCM) 10K type strain sequencing project: providing services to taxonomists for standard genome sequencing and annotation.</title>
        <authorList>
            <consortium name="The Broad Institute Genomics Platform"/>
            <consortium name="The Broad Institute Genome Sequencing Center for Infectious Disease"/>
            <person name="Wu L."/>
            <person name="Ma J."/>
        </authorList>
    </citation>
    <scope>NUCLEOTIDE SEQUENCE [LARGE SCALE GENOMIC DNA]</scope>
    <source>
        <strain evidence="8">JCM 17066</strain>
    </source>
</reference>
<evidence type="ECO:0000256" key="1">
    <source>
        <dbReference type="ARBA" id="ARBA00022729"/>
    </source>
</evidence>
<evidence type="ECO:0000256" key="5">
    <source>
        <dbReference type="SAM" id="SignalP"/>
    </source>
</evidence>
<evidence type="ECO:0000256" key="4">
    <source>
        <dbReference type="ARBA" id="ARBA00023288"/>
    </source>
</evidence>
<keyword evidence="2" id="KW-0472">Membrane</keyword>
<feature type="chain" id="PRO_5045142178" evidence="5">
    <location>
        <begin position="20"/>
        <end position="129"/>
    </location>
</feature>
<keyword evidence="4" id="KW-0449">Lipoprotein</keyword>
<comment type="caution">
    <text evidence="7">The sequence shown here is derived from an EMBL/GenBank/DDBJ whole genome shotgun (WGS) entry which is preliminary data.</text>
</comment>
<evidence type="ECO:0000313" key="7">
    <source>
        <dbReference type="EMBL" id="MFC5474420.1"/>
    </source>
</evidence>